<feature type="domain" description="Peptidase S1" evidence="11">
    <location>
        <begin position="64"/>
        <end position="281"/>
    </location>
</feature>
<name>A0A4W6DB74_LATCA</name>
<dbReference type="Gene3D" id="2.40.10.10">
    <property type="entry name" value="Trypsin-like serine proteases"/>
    <property type="match status" value="1"/>
</dbReference>
<dbReference type="InterPro" id="IPR043504">
    <property type="entry name" value="Peptidase_S1_PA_chymotrypsin"/>
</dbReference>
<dbReference type="InterPro" id="IPR001314">
    <property type="entry name" value="Peptidase_S1A"/>
</dbReference>
<proteinExistence type="predicted"/>
<dbReference type="GO" id="GO:0004252">
    <property type="term" value="F:serine-type endopeptidase activity"/>
    <property type="evidence" value="ECO:0007669"/>
    <property type="project" value="UniProtKB-EC"/>
</dbReference>
<dbReference type="PANTHER" id="PTHR24271:SF81">
    <property type="entry name" value="GRANZYME B"/>
    <property type="match status" value="1"/>
</dbReference>
<comment type="catalytic activity">
    <reaction evidence="8">
        <text>Preferential cleavage: Arg-|-Xaa, Lys-|-Xaa.</text>
        <dbReference type="EC" id="3.4.21.4"/>
    </reaction>
</comment>
<evidence type="ECO:0000256" key="7">
    <source>
        <dbReference type="ARBA" id="ARBA00023157"/>
    </source>
</evidence>
<dbReference type="PROSITE" id="PS00135">
    <property type="entry name" value="TRYPSIN_SER"/>
    <property type="match status" value="1"/>
</dbReference>
<evidence type="ECO:0000256" key="2">
    <source>
        <dbReference type="ARBA" id="ARBA00022670"/>
    </source>
</evidence>
<dbReference type="PANTHER" id="PTHR24271">
    <property type="entry name" value="KALLIKREIN-RELATED"/>
    <property type="match status" value="1"/>
</dbReference>
<evidence type="ECO:0000259" key="11">
    <source>
        <dbReference type="PROSITE" id="PS50240"/>
    </source>
</evidence>
<dbReference type="SMART" id="SM00020">
    <property type="entry name" value="Tryp_SPc"/>
    <property type="match status" value="1"/>
</dbReference>
<dbReference type="InterPro" id="IPR001254">
    <property type="entry name" value="Trypsin_dom"/>
</dbReference>
<evidence type="ECO:0000256" key="9">
    <source>
        <dbReference type="ARBA" id="ARBA00038868"/>
    </source>
</evidence>
<dbReference type="EC" id="3.4.21.4" evidence="9"/>
<dbReference type="PROSITE" id="PS00134">
    <property type="entry name" value="TRYPSIN_HIS"/>
    <property type="match status" value="1"/>
</dbReference>
<dbReference type="InterPro" id="IPR033116">
    <property type="entry name" value="TRYPSIN_SER"/>
</dbReference>
<evidence type="ECO:0000256" key="1">
    <source>
        <dbReference type="ARBA" id="ARBA00004239"/>
    </source>
</evidence>
<evidence type="ECO:0000256" key="4">
    <source>
        <dbReference type="ARBA" id="ARBA00022801"/>
    </source>
</evidence>
<evidence type="ECO:0000256" key="3">
    <source>
        <dbReference type="ARBA" id="ARBA00022729"/>
    </source>
</evidence>
<keyword evidence="7" id="KW-1015">Disulfide bond</keyword>
<dbReference type="FunFam" id="2.40.10.10:FF:000005">
    <property type="entry name" value="Serine protease 37"/>
    <property type="match status" value="1"/>
</dbReference>
<dbReference type="InParanoid" id="A0A4W6DB74"/>
<evidence type="ECO:0000256" key="6">
    <source>
        <dbReference type="ARBA" id="ARBA00023145"/>
    </source>
</evidence>
<dbReference type="PRINTS" id="PR00722">
    <property type="entry name" value="CHYMOTRYPSIN"/>
</dbReference>
<reference evidence="12" key="2">
    <citation type="submission" date="2025-08" db="UniProtKB">
        <authorList>
            <consortium name="Ensembl"/>
        </authorList>
    </citation>
    <scope>IDENTIFICATION</scope>
</reference>
<keyword evidence="6" id="KW-0865">Zymogen</keyword>
<sequence length="286" mass="31471">MQITQTLPSLSKSRKHLKTELVSDVHHCSSVAQLDCELTMFFHCELVVLILALTLNGQVHTGQIYGGHEAKAHSRPYMVLLEQHTEDGGKKHCDGFLLTEDFVMTAAHCQAKSYTALLGVHNVRDSNGIQRISVKDTFPHKDYNETELINDIMILKLSSKANVSNTVRPIALADQGNGSLPKSCSVSGWGRNDRNSKYMSLKLMEVSVTLTDNELCRGKKIYCSEGEAGPGEGDSGGPLVCEDGKAYGVVSSSHKTNPDGPYVYSYTKIPEKMDWIKQIIGHNGKF</sequence>
<reference evidence="12" key="3">
    <citation type="submission" date="2025-09" db="UniProtKB">
        <authorList>
            <consortium name="Ensembl"/>
        </authorList>
    </citation>
    <scope>IDENTIFICATION</scope>
</reference>
<dbReference type="CDD" id="cd00190">
    <property type="entry name" value="Tryp_SPc"/>
    <property type="match status" value="1"/>
</dbReference>
<dbReference type="InterPro" id="IPR009003">
    <property type="entry name" value="Peptidase_S1_PA"/>
</dbReference>
<dbReference type="FunCoup" id="A0A4W6DB74">
    <property type="interactions" value="5"/>
</dbReference>
<evidence type="ECO:0000313" key="12">
    <source>
        <dbReference type="Ensembl" id="ENSLCAP00010022431.1"/>
    </source>
</evidence>
<keyword evidence="3" id="KW-0732">Signal</keyword>
<dbReference type="STRING" id="8187.ENSLCAP00010022431"/>
<keyword evidence="5 10" id="KW-0720">Serine protease</keyword>
<protein>
    <recommendedName>
        <fullName evidence="9">trypsin</fullName>
        <ecNumber evidence="9">3.4.21.4</ecNumber>
    </recommendedName>
</protein>
<comment type="subcellular location">
    <subcellularLocation>
        <location evidence="1">Secreted</location>
        <location evidence="1">Extracellular space</location>
    </subcellularLocation>
</comment>
<dbReference type="GeneTree" id="ENSGT01030000234551"/>
<organism evidence="12 13">
    <name type="scientific">Lates calcarifer</name>
    <name type="common">Barramundi</name>
    <name type="synonym">Holocentrus calcarifer</name>
    <dbReference type="NCBI Taxonomy" id="8187"/>
    <lineage>
        <taxon>Eukaryota</taxon>
        <taxon>Metazoa</taxon>
        <taxon>Chordata</taxon>
        <taxon>Craniata</taxon>
        <taxon>Vertebrata</taxon>
        <taxon>Euteleostomi</taxon>
        <taxon>Actinopterygii</taxon>
        <taxon>Neopterygii</taxon>
        <taxon>Teleostei</taxon>
        <taxon>Neoteleostei</taxon>
        <taxon>Acanthomorphata</taxon>
        <taxon>Carangaria</taxon>
        <taxon>Carangaria incertae sedis</taxon>
        <taxon>Centropomidae</taxon>
        <taxon>Lates</taxon>
    </lineage>
</organism>
<dbReference type="GO" id="GO:0006508">
    <property type="term" value="P:proteolysis"/>
    <property type="evidence" value="ECO:0007669"/>
    <property type="project" value="UniProtKB-KW"/>
</dbReference>
<keyword evidence="2 10" id="KW-0645">Protease</keyword>
<dbReference type="AlphaFoldDB" id="A0A4W6DB74"/>
<keyword evidence="4 10" id="KW-0378">Hydrolase</keyword>
<reference evidence="13" key="1">
    <citation type="submission" date="2015-09" db="EMBL/GenBank/DDBJ databases">
        <authorList>
            <person name="Sai Rama Sridatta P."/>
        </authorList>
    </citation>
    <scope>NUCLEOTIDE SEQUENCE [LARGE SCALE GENOMIC DNA]</scope>
</reference>
<accession>A0A4W6DB74</accession>
<dbReference type="SUPFAM" id="SSF50494">
    <property type="entry name" value="Trypsin-like serine proteases"/>
    <property type="match status" value="1"/>
</dbReference>
<dbReference type="InterPro" id="IPR018114">
    <property type="entry name" value="TRYPSIN_HIS"/>
</dbReference>
<dbReference type="Proteomes" id="UP000314980">
    <property type="component" value="Unassembled WGS sequence"/>
</dbReference>
<dbReference type="PROSITE" id="PS50240">
    <property type="entry name" value="TRYPSIN_DOM"/>
    <property type="match status" value="1"/>
</dbReference>
<evidence type="ECO:0000256" key="10">
    <source>
        <dbReference type="RuleBase" id="RU363034"/>
    </source>
</evidence>
<dbReference type="Pfam" id="PF00089">
    <property type="entry name" value="Trypsin"/>
    <property type="match status" value="1"/>
</dbReference>
<dbReference type="Ensembl" id="ENSLCAT00010022920.1">
    <property type="protein sequence ID" value="ENSLCAP00010022431.1"/>
    <property type="gene ID" value="ENSLCAG00010010537.1"/>
</dbReference>
<keyword evidence="13" id="KW-1185">Reference proteome</keyword>
<evidence type="ECO:0000256" key="8">
    <source>
        <dbReference type="ARBA" id="ARBA00036320"/>
    </source>
</evidence>
<dbReference type="GO" id="GO:0005576">
    <property type="term" value="C:extracellular region"/>
    <property type="evidence" value="ECO:0007669"/>
    <property type="project" value="UniProtKB-SubCell"/>
</dbReference>
<evidence type="ECO:0000313" key="13">
    <source>
        <dbReference type="Proteomes" id="UP000314980"/>
    </source>
</evidence>
<evidence type="ECO:0000256" key="5">
    <source>
        <dbReference type="ARBA" id="ARBA00022825"/>
    </source>
</evidence>